<dbReference type="Pfam" id="PF05916">
    <property type="entry name" value="Sld5"/>
    <property type="match status" value="1"/>
</dbReference>
<accession>E1QUR4</accession>
<feature type="domain" description="GINS subunit" evidence="1">
    <location>
        <begin position="75"/>
        <end position="162"/>
    </location>
</feature>
<dbReference type="eggNOG" id="arCOG00552">
    <property type="taxonomic scope" value="Archaea"/>
</dbReference>
<reference evidence="2 3" key="1">
    <citation type="journal article" date="2010" name="Stand. Genomic Sci.">
        <title>Complete genome sequence of Vulcanisaeta distributa type strain (IC-017).</title>
        <authorList>
            <person name="Mavromatis K."/>
            <person name="Sikorski J."/>
            <person name="Pabst E."/>
            <person name="Teshima H."/>
            <person name="Lapidus A."/>
            <person name="Lucas S."/>
            <person name="Nolan M."/>
            <person name="Glavina Del Rio T."/>
            <person name="Cheng J.F."/>
            <person name="Bruce D."/>
            <person name="Goodwin L."/>
            <person name="Pitluck S."/>
            <person name="Liolios K."/>
            <person name="Ivanova N."/>
            <person name="Mikhailova N."/>
            <person name="Pati A."/>
            <person name="Chen A."/>
            <person name="Palaniappan K."/>
            <person name="Land M."/>
            <person name="Hauser L."/>
            <person name="Chang Y.J."/>
            <person name="Jeffries C.D."/>
            <person name="Rohde M."/>
            <person name="Spring S."/>
            <person name="Goker M."/>
            <person name="Wirth R."/>
            <person name="Woyke T."/>
            <person name="Bristow J."/>
            <person name="Eisen J.A."/>
            <person name="Markowitz V."/>
            <person name="Hugenholtz P."/>
            <person name="Klenk H.P."/>
            <person name="Kyrpides N.C."/>
        </authorList>
    </citation>
    <scope>NUCLEOTIDE SEQUENCE [LARGE SCALE GENOMIC DNA]</scope>
    <source>
        <strain evidence="3">DSM 14429 / JCM 11212 / NBRC 100878 / IC-017</strain>
    </source>
</reference>
<protein>
    <recommendedName>
        <fullName evidence="1">GINS subunit domain-containing protein</fullName>
    </recommendedName>
</protein>
<sequence>MGFSYLMPSVRAVLTRDVDGVDLGIISIAPAKAGSVINAPPNVLEVLIKRGVASLLDEDRVGNEEILKRVWLENRAPSELRELPRDFYVRARLSMVGGDQKSVRIYAQQLRELAQLRLRKILTLLSVNPSIADSRDFLDKLTIEEEELVKSIAPIIKEFLNAVVGLQ</sequence>
<dbReference type="RefSeq" id="WP_013335642.1">
    <property type="nucleotide sequence ID" value="NC_014537.1"/>
</dbReference>
<evidence type="ECO:0000313" key="3">
    <source>
        <dbReference type="Proteomes" id="UP000006681"/>
    </source>
</evidence>
<proteinExistence type="predicted"/>
<dbReference type="Gene3D" id="1.20.58.2050">
    <property type="match status" value="1"/>
</dbReference>
<keyword evidence="3" id="KW-1185">Reference proteome</keyword>
<dbReference type="Proteomes" id="UP000006681">
    <property type="component" value="Chromosome"/>
</dbReference>
<dbReference type="KEGG" id="vdi:Vdis_0519"/>
<dbReference type="HOGENOM" id="CLU_116586_0_0_2"/>
<dbReference type="CDD" id="cd11714">
    <property type="entry name" value="GINS_A_archaea"/>
    <property type="match status" value="1"/>
</dbReference>
<evidence type="ECO:0000313" key="2">
    <source>
        <dbReference type="EMBL" id="ADN49917.1"/>
    </source>
</evidence>
<dbReference type="InterPro" id="IPR021151">
    <property type="entry name" value="GINS_A"/>
</dbReference>
<dbReference type="InterPro" id="IPR038437">
    <property type="entry name" value="GINS_Psf3_sf"/>
</dbReference>
<evidence type="ECO:0000259" key="1">
    <source>
        <dbReference type="Pfam" id="PF05916"/>
    </source>
</evidence>
<organism evidence="2 3">
    <name type="scientific">Vulcanisaeta distributa (strain DSM 14429 / JCM 11212 / NBRC 100878 / IC-017)</name>
    <dbReference type="NCBI Taxonomy" id="572478"/>
    <lineage>
        <taxon>Archaea</taxon>
        <taxon>Thermoproteota</taxon>
        <taxon>Thermoprotei</taxon>
        <taxon>Thermoproteales</taxon>
        <taxon>Thermoproteaceae</taxon>
        <taxon>Vulcanisaeta</taxon>
    </lineage>
</organism>
<name>E1QUR4_VULDI</name>
<dbReference type="OrthoDB" id="25946at2157"/>
<dbReference type="EMBL" id="CP002100">
    <property type="protein sequence ID" value="ADN49917.1"/>
    <property type="molecule type" value="Genomic_DNA"/>
</dbReference>
<dbReference type="STRING" id="572478.Vdis_0519"/>
<dbReference type="GeneID" id="9751439"/>
<reference evidence="3" key="2">
    <citation type="journal article" date="2010" name="Stand. Genomic Sci.">
        <title>Complete genome sequence of Vulcanisaeta distributa type strain (IC-017T).</title>
        <authorList>
            <person name="Mavromatis K."/>
            <person name="Sikorski J."/>
            <person name="Pabst E."/>
            <person name="Teshima H."/>
            <person name="Lapidus A."/>
            <person name="Lucas S."/>
            <person name="Nolan M."/>
            <person name="Glavina Del Rio T."/>
            <person name="Cheng J."/>
            <person name="Bruce D."/>
            <person name="Goodwin L."/>
            <person name="Pitluck S."/>
            <person name="Liolios K."/>
            <person name="Ivanova N."/>
            <person name="Mikhailova N."/>
            <person name="Pati A."/>
            <person name="Chen A."/>
            <person name="Palaniappan K."/>
            <person name="Land M."/>
            <person name="Hauser L."/>
            <person name="Chang Y."/>
            <person name="Jeffries C."/>
            <person name="Rohde M."/>
            <person name="Spring S."/>
            <person name="Goker M."/>
            <person name="Wirth R."/>
            <person name="Woyke T."/>
            <person name="Bristow J."/>
            <person name="Eisen J."/>
            <person name="Markowitz V."/>
            <person name="Hugenholtz P."/>
            <person name="Klenk H."/>
            <person name="Kyrpides N."/>
        </authorList>
    </citation>
    <scope>NUCLEOTIDE SEQUENCE [LARGE SCALE GENOMIC DNA]</scope>
    <source>
        <strain evidence="3">DSM 14429 / JCM 11212 / NBRC 100878 / IC-017</strain>
    </source>
</reference>
<dbReference type="AlphaFoldDB" id="E1QUR4"/>
<gene>
    <name evidence="2" type="ordered locus">Vdis_0519</name>
</gene>